<accession>A0A9X3EF22</accession>
<organism evidence="11 12">
    <name type="scientific">Parathalassolituus penaei</name>
    <dbReference type="NCBI Taxonomy" id="2997323"/>
    <lineage>
        <taxon>Bacteria</taxon>
        <taxon>Pseudomonadati</taxon>
        <taxon>Pseudomonadota</taxon>
        <taxon>Gammaproteobacteria</taxon>
        <taxon>Oceanospirillales</taxon>
        <taxon>Oceanospirillaceae</taxon>
        <taxon>Parathalassolituus</taxon>
    </lineage>
</organism>
<evidence type="ECO:0000256" key="6">
    <source>
        <dbReference type="ARBA" id="ARBA00022989"/>
    </source>
</evidence>
<dbReference type="Proteomes" id="UP001150830">
    <property type="component" value="Unassembled WGS sequence"/>
</dbReference>
<evidence type="ECO:0000256" key="1">
    <source>
        <dbReference type="ARBA" id="ARBA00004429"/>
    </source>
</evidence>
<dbReference type="GO" id="GO:0005886">
    <property type="term" value="C:plasma membrane"/>
    <property type="evidence" value="ECO:0007669"/>
    <property type="project" value="UniProtKB-SubCell"/>
</dbReference>
<reference evidence="11" key="1">
    <citation type="submission" date="2022-11" db="EMBL/GenBank/DDBJ databases">
        <title>Parathalassolutuus dongxingensis gen. nov., sp. nov., a novel member of family Oceanospirillaceae isolated from a coastal shrimp pond in Guangxi, China.</title>
        <authorList>
            <person name="Chen H."/>
        </authorList>
    </citation>
    <scope>NUCLEOTIDE SEQUENCE</scope>
    <source>
        <strain evidence="11">G-43</strain>
    </source>
</reference>
<evidence type="ECO:0000256" key="2">
    <source>
        <dbReference type="ARBA" id="ARBA00022448"/>
    </source>
</evidence>
<keyword evidence="4 9" id="KW-0997">Cell inner membrane</keyword>
<evidence type="ECO:0000256" key="8">
    <source>
        <dbReference type="ARBA" id="ARBA00038436"/>
    </source>
</evidence>
<comment type="caution">
    <text evidence="11">The sequence shown here is derived from an EMBL/GenBank/DDBJ whole genome shotgun (WGS) entry which is preliminary data.</text>
</comment>
<feature type="transmembrane region" description="Helical" evidence="9">
    <location>
        <begin position="103"/>
        <end position="121"/>
    </location>
</feature>
<comment type="similarity">
    <text evidence="8 9">Belongs to the TRAP transporter small permease family.</text>
</comment>
<keyword evidence="3" id="KW-1003">Cell membrane</keyword>
<dbReference type="RefSeq" id="WP_283174552.1">
    <property type="nucleotide sequence ID" value="NZ_JAPNOA010000039.1"/>
</dbReference>
<evidence type="ECO:0000256" key="9">
    <source>
        <dbReference type="RuleBase" id="RU369079"/>
    </source>
</evidence>
<keyword evidence="2 9" id="KW-0813">Transport</keyword>
<evidence type="ECO:0000313" key="12">
    <source>
        <dbReference type="Proteomes" id="UP001150830"/>
    </source>
</evidence>
<keyword evidence="6 9" id="KW-1133">Transmembrane helix</keyword>
<comment type="function">
    <text evidence="9">Part of the tripartite ATP-independent periplasmic (TRAP) transport system.</text>
</comment>
<evidence type="ECO:0000256" key="5">
    <source>
        <dbReference type="ARBA" id="ARBA00022692"/>
    </source>
</evidence>
<dbReference type="EMBL" id="JAPNOA010000039">
    <property type="protein sequence ID" value="MCY0966344.1"/>
    <property type="molecule type" value="Genomic_DNA"/>
</dbReference>
<dbReference type="PANTHER" id="PTHR35011">
    <property type="entry name" value="2,3-DIKETO-L-GULONATE TRAP TRANSPORTER SMALL PERMEASE PROTEIN YIAM"/>
    <property type="match status" value="1"/>
</dbReference>
<evidence type="ECO:0000256" key="3">
    <source>
        <dbReference type="ARBA" id="ARBA00022475"/>
    </source>
</evidence>
<dbReference type="InterPro" id="IPR055348">
    <property type="entry name" value="DctQ"/>
</dbReference>
<dbReference type="GO" id="GO:0022857">
    <property type="term" value="F:transmembrane transporter activity"/>
    <property type="evidence" value="ECO:0007669"/>
    <property type="project" value="UniProtKB-UniRule"/>
</dbReference>
<comment type="subcellular location">
    <subcellularLocation>
        <location evidence="1 9">Cell inner membrane</location>
        <topology evidence="1 9">Multi-pass membrane protein</topology>
    </subcellularLocation>
</comment>
<comment type="subunit">
    <text evidence="9">The complex comprises the extracytoplasmic solute receptor protein and the two transmembrane proteins.</text>
</comment>
<gene>
    <name evidence="11" type="ORF">OUO13_14200</name>
</gene>
<name>A0A9X3EF22_9GAMM</name>
<evidence type="ECO:0000256" key="7">
    <source>
        <dbReference type="ARBA" id="ARBA00023136"/>
    </source>
</evidence>
<feature type="transmembrane region" description="Helical" evidence="9">
    <location>
        <begin position="26"/>
        <end position="51"/>
    </location>
</feature>
<protein>
    <recommendedName>
        <fullName evidence="9">TRAP transporter small permease protein</fullName>
    </recommendedName>
</protein>
<sequence>MSNAALNQPSWLMQARRGSAWLSRQMALTGGLIMLALATMSVVSITGRALFHMAIPGDYELVEAGLGISVFLFLPECHRQKGHVIVDVFTNHLAPRVRGGLDMLGDILFLVASVVMAWRLFDGGVDAHNYMEQSMILELPLWIVYAVGVFSSVVVAISAIENILSFVTGANDE</sequence>
<dbReference type="AlphaFoldDB" id="A0A9X3EF22"/>
<keyword evidence="5 9" id="KW-0812">Transmembrane</keyword>
<dbReference type="Pfam" id="PF04290">
    <property type="entry name" value="DctQ"/>
    <property type="match status" value="1"/>
</dbReference>
<feature type="domain" description="Tripartite ATP-independent periplasmic transporters DctQ component" evidence="10">
    <location>
        <begin position="40"/>
        <end position="167"/>
    </location>
</feature>
<evidence type="ECO:0000259" key="10">
    <source>
        <dbReference type="Pfam" id="PF04290"/>
    </source>
</evidence>
<feature type="transmembrane region" description="Helical" evidence="9">
    <location>
        <begin position="141"/>
        <end position="160"/>
    </location>
</feature>
<evidence type="ECO:0000256" key="4">
    <source>
        <dbReference type="ARBA" id="ARBA00022519"/>
    </source>
</evidence>
<keyword evidence="7 9" id="KW-0472">Membrane</keyword>
<proteinExistence type="inferred from homology"/>
<keyword evidence="12" id="KW-1185">Reference proteome</keyword>
<comment type="caution">
    <text evidence="9">Lacks conserved residue(s) required for the propagation of feature annotation.</text>
</comment>
<evidence type="ECO:0000313" key="11">
    <source>
        <dbReference type="EMBL" id="MCY0966344.1"/>
    </source>
</evidence>
<dbReference type="InterPro" id="IPR007387">
    <property type="entry name" value="TRAP_DctQ"/>
</dbReference>